<dbReference type="PANTHER" id="PTHR30341:SF0">
    <property type="entry name" value="NA(+)_H(+) ANTIPORTER NHAA"/>
    <property type="match status" value="1"/>
</dbReference>
<dbReference type="InterPro" id="IPR023171">
    <property type="entry name" value="Na/H_antiporter_dom_sf"/>
</dbReference>
<feature type="transmembrane region" description="Helical" evidence="7">
    <location>
        <begin position="274"/>
        <end position="296"/>
    </location>
</feature>
<feature type="transmembrane region" description="Helical" evidence="7">
    <location>
        <begin position="580"/>
        <end position="599"/>
    </location>
</feature>
<evidence type="ECO:0000256" key="8">
    <source>
        <dbReference type="SAM" id="MobiDB-lite"/>
    </source>
</evidence>
<feature type="region of interest" description="Disordered" evidence="8">
    <location>
        <begin position="1"/>
        <end position="21"/>
    </location>
</feature>
<dbReference type="GO" id="GO:0006885">
    <property type="term" value="P:regulation of pH"/>
    <property type="evidence" value="ECO:0007669"/>
    <property type="project" value="UniProtKB-UniRule"/>
</dbReference>
<feature type="transmembrane region" description="Helical" evidence="7">
    <location>
        <begin position="198"/>
        <end position="222"/>
    </location>
</feature>
<feature type="transmembrane region" description="Helical" evidence="7">
    <location>
        <begin position="302"/>
        <end position="324"/>
    </location>
</feature>
<dbReference type="PANTHER" id="PTHR30341">
    <property type="entry name" value="SODIUM ION/PROTON ANTIPORTER NHAA-RELATED"/>
    <property type="match status" value="1"/>
</dbReference>
<keyword evidence="7" id="KW-0915">Sodium</keyword>
<evidence type="ECO:0000256" key="2">
    <source>
        <dbReference type="ARBA" id="ARBA00022475"/>
    </source>
</evidence>
<keyword evidence="11" id="KW-1185">Reference proteome</keyword>
<feature type="domain" description="Thioredoxin-like fold" evidence="9">
    <location>
        <begin position="17"/>
        <end position="172"/>
    </location>
</feature>
<dbReference type="RefSeq" id="WP_096461865.1">
    <property type="nucleotide sequence ID" value="NZ_AP014936.1"/>
</dbReference>
<evidence type="ECO:0000256" key="5">
    <source>
        <dbReference type="ARBA" id="ARBA00023136"/>
    </source>
</evidence>
<proteinExistence type="inferred from homology"/>
<dbReference type="InterPro" id="IPR004670">
    <property type="entry name" value="NhaA"/>
</dbReference>
<evidence type="ECO:0000256" key="1">
    <source>
        <dbReference type="ARBA" id="ARBA00004429"/>
    </source>
</evidence>
<dbReference type="EMBL" id="AP014936">
    <property type="protein sequence ID" value="BAU49462.1"/>
    <property type="molecule type" value="Genomic_DNA"/>
</dbReference>
<dbReference type="InterPro" id="IPR036249">
    <property type="entry name" value="Thioredoxin-like_sf"/>
</dbReference>
<organism evidence="10 11">
    <name type="scientific">Sulfurifustis variabilis</name>
    <dbReference type="NCBI Taxonomy" id="1675686"/>
    <lineage>
        <taxon>Bacteria</taxon>
        <taxon>Pseudomonadati</taxon>
        <taxon>Pseudomonadota</taxon>
        <taxon>Gammaproteobacteria</taxon>
        <taxon>Acidiferrobacterales</taxon>
        <taxon>Acidiferrobacteraceae</taxon>
        <taxon>Sulfurifustis</taxon>
    </lineage>
</organism>
<comment type="similarity">
    <text evidence="7">Belongs to the NhaA Na(+)/H(+) (TC 2.A.33) antiporter family.</text>
</comment>
<dbReference type="SUPFAM" id="SSF52833">
    <property type="entry name" value="Thioredoxin-like"/>
    <property type="match status" value="1"/>
</dbReference>
<evidence type="ECO:0000313" key="11">
    <source>
        <dbReference type="Proteomes" id="UP000218899"/>
    </source>
</evidence>
<keyword evidence="4 7" id="KW-1133">Transmembrane helix</keyword>
<keyword evidence="7" id="KW-0813">Transport</keyword>
<feature type="transmembrane region" description="Helical" evidence="7">
    <location>
        <begin position="509"/>
        <end position="537"/>
    </location>
</feature>
<dbReference type="HAMAP" id="MF_01844">
    <property type="entry name" value="NhaA"/>
    <property type="match status" value="1"/>
</dbReference>
<dbReference type="Proteomes" id="UP000218899">
    <property type="component" value="Chromosome"/>
</dbReference>
<accession>A0A1B4V9V7</accession>
<dbReference type="KEGG" id="sva:SVA_2914"/>
<dbReference type="GO" id="GO:0015385">
    <property type="term" value="F:sodium:proton antiporter activity"/>
    <property type="evidence" value="ECO:0007669"/>
    <property type="project" value="UniProtKB-UniRule"/>
</dbReference>
<dbReference type="Pfam" id="PF06965">
    <property type="entry name" value="Na_H_antiport_1"/>
    <property type="match status" value="1"/>
</dbReference>
<dbReference type="GO" id="GO:0005886">
    <property type="term" value="C:plasma membrane"/>
    <property type="evidence" value="ECO:0007669"/>
    <property type="project" value="UniProtKB-SubCell"/>
</dbReference>
<comment type="catalytic activity">
    <reaction evidence="7">
        <text>Na(+)(in) + 2 H(+)(out) = Na(+)(out) + 2 H(+)(in)</text>
        <dbReference type="Rhea" id="RHEA:29251"/>
        <dbReference type="ChEBI" id="CHEBI:15378"/>
        <dbReference type="ChEBI" id="CHEBI:29101"/>
    </reaction>
</comment>
<keyword evidence="5 7" id="KW-0472">Membrane</keyword>
<dbReference type="Gene3D" id="1.20.1530.10">
    <property type="entry name" value="Na+/H+ antiporter like domain"/>
    <property type="match status" value="1"/>
</dbReference>
<dbReference type="OrthoDB" id="9808135at2"/>
<protein>
    <recommendedName>
        <fullName evidence="7">Na(+)/H(+) antiporter NhaA</fullName>
    </recommendedName>
    <alternativeName>
        <fullName evidence="7">Sodium/proton antiporter NhaA</fullName>
    </alternativeName>
</protein>
<evidence type="ECO:0000256" key="3">
    <source>
        <dbReference type="ARBA" id="ARBA00022692"/>
    </source>
</evidence>
<dbReference type="InterPro" id="IPR012336">
    <property type="entry name" value="Thioredoxin-like_fold"/>
</dbReference>
<keyword evidence="7" id="KW-0406">Ion transport</keyword>
<dbReference type="NCBIfam" id="TIGR00773">
    <property type="entry name" value="NhaA"/>
    <property type="match status" value="1"/>
</dbReference>
<feature type="transmembrane region" description="Helical" evidence="7">
    <location>
        <begin position="331"/>
        <end position="354"/>
    </location>
</feature>
<keyword evidence="7" id="KW-0050">Antiport</keyword>
<sequence>MDTGNSRLHPPPDPASDHALGEPTADITLVEYGSFRCPFCRAAHEVIADLHDRFGDRMRYVFRHRPLAGDDLARQAAELAEYAQETTGQYWSAHDAMMKKGPALAAADLASVAEQLGLPPRDAATDEAWRRARAKVERDIASGRASGAHVSPTFYINGRRYEGPWDENTLAEAMLGSLGHRLQTAALDFARWAPSAGLLLLTMTFLAIAAVNSPLGVAYEALWRQPVGLVAGAGAFRMPLHAWVNDGLLTIFFLVVGLEIKRELTVGRLASRRVAALPVAAAGGGMLVPATIYLLIAPPEHATGWAIPTTTDTAFAVAVIALLGRRVPVELRIFLTAAVIVDDLVAIALVAVFYSGHIEGAYVAGAFAATALLVLFNKSGIYGPLPYALLGVVLWSCLHAAGLHPTLAGVIVAVATPTRPPPNLRALMAQGEAVLHHELASAREQVLRHGPSEPTLRALDAIHDRIESPAAKLLRSVEPWSSYLVLPLFALANAGLVVSMDVIGGHESLILAVVLGLVLGKPIGMILAAWLAVRAGLAVKPAAYSWRQLAGAGALAGIGFTMSLYIAAKAFPDPADFAAAKMAVFVASLMSAALGSALLRRRGRDDPYKAAS</sequence>
<evidence type="ECO:0000313" key="10">
    <source>
        <dbReference type="EMBL" id="BAU49462.1"/>
    </source>
</evidence>
<evidence type="ECO:0000256" key="7">
    <source>
        <dbReference type="HAMAP-Rule" id="MF_01844"/>
    </source>
</evidence>
<keyword evidence="3 7" id="KW-0812">Transmembrane</keyword>
<evidence type="ECO:0000256" key="6">
    <source>
        <dbReference type="ARBA" id="ARBA00023201"/>
    </source>
</evidence>
<feature type="transmembrane region" description="Helical" evidence="7">
    <location>
        <begin position="242"/>
        <end position="262"/>
    </location>
</feature>
<feature type="transmembrane region" description="Helical" evidence="7">
    <location>
        <begin position="549"/>
        <end position="568"/>
    </location>
</feature>
<dbReference type="Gene3D" id="3.40.30.10">
    <property type="entry name" value="Glutaredoxin"/>
    <property type="match status" value="1"/>
</dbReference>
<feature type="transmembrane region" description="Helical" evidence="7">
    <location>
        <begin position="360"/>
        <end position="376"/>
    </location>
</feature>
<gene>
    <name evidence="7" type="primary">nhaA</name>
    <name evidence="10" type="ORF">SVA_2914</name>
</gene>
<reference evidence="10 11" key="1">
    <citation type="submission" date="2015-08" db="EMBL/GenBank/DDBJ databases">
        <title>Complete genome sequence of Sulfurifustis variabilis.</title>
        <authorList>
            <person name="Miura A."/>
            <person name="Kojima H."/>
            <person name="Fukui M."/>
        </authorList>
    </citation>
    <scope>NUCLEOTIDE SEQUENCE [LARGE SCALE GENOMIC DNA]</scope>
    <source>
        <strain evidence="11">skN76</strain>
    </source>
</reference>
<evidence type="ECO:0000256" key="4">
    <source>
        <dbReference type="ARBA" id="ARBA00022989"/>
    </source>
</evidence>
<name>A0A1B4V9V7_9GAMM</name>
<dbReference type="Pfam" id="PF13462">
    <property type="entry name" value="Thioredoxin_4"/>
    <property type="match status" value="1"/>
</dbReference>
<keyword evidence="6 7" id="KW-0739">Sodium transport</keyword>
<keyword evidence="2 7" id="KW-1003">Cell membrane</keyword>
<evidence type="ECO:0000259" key="9">
    <source>
        <dbReference type="Pfam" id="PF13462"/>
    </source>
</evidence>
<comment type="function">
    <text evidence="7">Na(+)/H(+) antiporter that extrudes sodium in exchange for external protons.</text>
</comment>
<comment type="subcellular location">
    <subcellularLocation>
        <location evidence="1">Cell inner membrane</location>
        <topology evidence="1">Multi-pass membrane protein</topology>
    </subcellularLocation>
    <subcellularLocation>
        <location evidence="7">Cell membrane</location>
        <topology evidence="7">Multi-pass membrane protein</topology>
    </subcellularLocation>
</comment>
<dbReference type="AlphaFoldDB" id="A0A1B4V9V7"/>